<dbReference type="RefSeq" id="WP_311365297.1">
    <property type="nucleotide sequence ID" value="NZ_JAVRIC010000015.1"/>
</dbReference>
<keyword evidence="5 8" id="KW-0378">Hydrolase</keyword>
<keyword evidence="11" id="KW-1185">Reference proteome</keyword>
<comment type="function">
    <text evidence="8">Toxic component of a toxin-antitoxin (TA) system. An RNase.</text>
</comment>
<dbReference type="InterPro" id="IPR002716">
    <property type="entry name" value="PIN_dom"/>
</dbReference>
<sequence length="122" mass="13331">MKYLLDSVVLIDHFNGIQAATGFLAEHGDACAISVITRAEVLAGFDEDGARLALALLNVFVTFPVTVEVADTAAAMRRTQRWKLPDALQAAIAKHHELALVTRNTRDFQAGGTPEVWVPYRL</sequence>
<evidence type="ECO:0000313" key="10">
    <source>
        <dbReference type="EMBL" id="MDT0497904.1"/>
    </source>
</evidence>
<evidence type="ECO:0000256" key="6">
    <source>
        <dbReference type="ARBA" id="ARBA00022842"/>
    </source>
</evidence>
<dbReference type="InterPro" id="IPR022907">
    <property type="entry name" value="VapC_family"/>
</dbReference>
<protein>
    <recommendedName>
        <fullName evidence="8">Ribonuclease VapC</fullName>
        <shortName evidence="8">RNase VapC</shortName>
        <ecNumber evidence="8">3.1.-.-</ecNumber>
    </recommendedName>
    <alternativeName>
        <fullName evidence="8">Toxin VapC</fullName>
    </alternativeName>
</protein>
<dbReference type="Pfam" id="PF01850">
    <property type="entry name" value="PIN"/>
    <property type="match status" value="1"/>
</dbReference>
<comment type="similarity">
    <text evidence="7 8">Belongs to the PINc/VapC protein family.</text>
</comment>
<keyword evidence="8" id="KW-0800">Toxin</keyword>
<feature type="binding site" evidence="8">
    <location>
        <position position="86"/>
    </location>
    <ligand>
        <name>Mg(2+)</name>
        <dbReference type="ChEBI" id="CHEBI:18420"/>
    </ligand>
</feature>
<evidence type="ECO:0000256" key="5">
    <source>
        <dbReference type="ARBA" id="ARBA00022801"/>
    </source>
</evidence>
<dbReference type="PANTHER" id="PTHR33653:SF1">
    <property type="entry name" value="RIBONUCLEASE VAPC2"/>
    <property type="match status" value="1"/>
</dbReference>
<reference evidence="10 11" key="1">
    <citation type="submission" date="2023-09" db="EMBL/GenBank/DDBJ databases">
        <authorList>
            <person name="Rey-Velasco X."/>
        </authorList>
    </citation>
    <scope>NUCLEOTIDE SEQUENCE [LARGE SCALE GENOMIC DNA]</scope>
    <source>
        <strain evidence="10 11">W345</strain>
    </source>
</reference>
<dbReference type="PANTHER" id="PTHR33653">
    <property type="entry name" value="RIBONUCLEASE VAPC2"/>
    <property type="match status" value="1"/>
</dbReference>
<evidence type="ECO:0000256" key="7">
    <source>
        <dbReference type="ARBA" id="ARBA00038093"/>
    </source>
</evidence>
<dbReference type="SUPFAM" id="SSF88723">
    <property type="entry name" value="PIN domain-like"/>
    <property type="match status" value="1"/>
</dbReference>
<feature type="binding site" evidence="8">
    <location>
        <position position="6"/>
    </location>
    <ligand>
        <name>Mg(2+)</name>
        <dbReference type="ChEBI" id="CHEBI:18420"/>
    </ligand>
</feature>
<evidence type="ECO:0000256" key="2">
    <source>
        <dbReference type="ARBA" id="ARBA00022649"/>
    </source>
</evidence>
<keyword evidence="6 8" id="KW-0460">Magnesium</keyword>
<comment type="caution">
    <text evidence="10">The sequence shown here is derived from an EMBL/GenBank/DDBJ whole genome shotgun (WGS) entry which is preliminary data.</text>
</comment>
<dbReference type="HAMAP" id="MF_00265">
    <property type="entry name" value="VapC_Nob1"/>
    <property type="match status" value="1"/>
</dbReference>
<dbReference type="InterPro" id="IPR029060">
    <property type="entry name" value="PIN-like_dom_sf"/>
</dbReference>
<dbReference type="Gene3D" id="3.40.50.1010">
    <property type="entry name" value="5'-nuclease"/>
    <property type="match status" value="1"/>
</dbReference>
<gene>
    <name evidence="8" type="primary">vapC</name>
    <name evidence="10" type="ORF">RM530_11100</name>
</gene>
<organism evidence="10 11">
    <name type="scientific">Banduia mediterranea</name>
    <dbReference type="NCBI Taxonomy" id="3075609"/>
    <lineage>
        <taxon>Bacteria</taxon>
        <taxon>Pseudomonadati</taxon>
        <taxon>Pseudomonadota</taxon>
        <taxon>Gammaproteobacteria</taxon>
        <taxon>Nevskiales</taxon>
        <taxon>Algiphilaceae</taxon>
        <taxon>Banduia</taxon>
    </lineage>
</organism>
<evidence type="ECO:0000259" key="9">
    <source>
        <dbReference type="Pfam" id="PF01850"/>
    </source>
</evidence>
<dbReference type="InterPro" id="IPR050556">
    <property type="entry name" value="Type_II_TA_system_RNase"/>
</dbReference>
<evidence type="ECO:0000313" key="11">
    <source>
        <dbReference type="Proteomes" id="UP001254608"/>
    </source>
</evidence>
<name>A0ABU2WL20_9GAMM</name>
<proteinExistence type="inferred from homology"/>
<dbReference type="EMBL" id="JAVRIC010000015">
    <property type="protein sequence ID" value="MDT0497904.1"/>
    <property type="molecule type" value="Genomic_DNA"/>
</dbReference>
<accession>A0ABU2WL20</accession>
<evidence type="ECO:0000256" key="8">
    <source>
        <dbReference type="HAMAP-Rule" id="MF_00265"/>
    </source>
</evidence>
<dbReference type="Proteomes" id="UP001254608">
    <property type="component" value="Unassembled WGS sequence"/>
</dbReference>
<evidence type="ECO:0000256" key="4">
    <source>
        <dbReference type="ARBA" id="ARBA00022723"/>
    </source>
</evidence>
<keyword evidence="3 8" id="KW-0540">Nuclease</keyword>
<comment type="cofactor">
    <cofactor evidence="1 8">
        <name>Mg(2+)</name>
        <dbReference type="ChEBI" id="CHEBI:18420"/>
    </cofactor>
</comment>
<keyword evidence="2 8" id="KW-1277">Toxin-antitoxin system</keyword>
<evidence type="ECO:0000256" key="1">
    <source>
        <dbReference type="ARBA" id="ARBA00001946"/>
    </source>
</evidence>
<evidence type="ECO:0000256" key="3">
    <source>
        <dbReference type="ARBA" id="ARBA00022722"/>
    </source>
</evidence>
<feature type="domain" description="PIN" evidence="9">
    <location>
        <begin position="3"/>
        <end position="108"/>
    </location>
</feature>
<keyword evidence="4 8" id="KW-0479">Metal-binding</keyword>
<dbReference type="EC" id="3.1.-.-" evidence="8"/>